<proteinExistence type="predicted"/>
<feature type="transmembrane region" description="Helical" evidence="1">
    <location>
        <begin position="105"/>
        <end position="125"/>
    </location>
</feature>
<name>A0ABS4DIA3_9GAMM</name>
<sequence length="141" mass="14479">MNAARTSSLITTFSAVVLAAGGLALLFASDELLPRFMPGTPASLTVLGQLTSAGWLAMAWLNWNQRRMLVGGIYGRPTVLANFMLYLVSASSLRHPAMAGGASPVLLSVAVLFGALTLVYGALLLRGPFGADTPAGSGAKG</sequence>
<evidence type="ECO:0000313" key="2">
    <source>
        <dbReference type="EMBL" id="MBP1472776.1"/>
    </source>
</evidence>
<organism evidence="2 3">
    <name type="scientific">Frateuria flava</name>
    <dbReference type="NCBI Taxonomy" id="2821489"/>
    <lineage>
        <taxon>Bacteria</taxon>
        <taxon>Pseudomonadati</taxon>
        <taxon>Pseudomonadota</taxon>
        <taxon>Gammaproteobacteria</taxon>
        <taxon>Lysobacterales</taxon>
        <taxon>Rhodanobacteraceae</taxon>
        <taxon>Frateuria</taxon>
    </lineage>
</organism>
<dbReference type="Proteomes" id="UP000823790">
    <property type="component" value="Unassembled WGS sequence"/>
</dbReference>
<keyword evidence="3" id="KW-1185">Reference proteome</keyword>
<gene>
    <name evidence="2" type="ORF">J7I44_00555</name>
</gene>
<evidence type="ECO:0000313" key="3">
    <source>
        <dbReference type="Proteomes" id="UP000823790"/>
    </source>
</evidence>
<accession>A0ABS4DIA3</accession>
<dbReference type="EMBL" id="JAGJRS010000002">
    <property type="protein sequence ID" value="MBP1472776.1"/>
    <property type="molecule type" value="Genomic_DNA"/>
</dbReference>
<keyword evidence="1" id="KW-1133">Transmembrane helix</keyword>
<reference evidence="2 3" key="1">
    <citation type="submission" date="2021-04" db="EMBL/GenBank/DDBJ databases">
        <authorList>
            <person name="Huq M.A."/>
        </authorList>
    </citation>
    <scope>NUCLEOTIDE SEQUENCE [LARGE SCALE GENOMIC DNA]</scope>
    <source>
        <strain evidence="2 3">MAH-13</strain>
    </source>
</reference>
<feature type="transmembrane region" description="Helical" evidence="1">
    <location>
        <begin position="44"/>
        <end position="61"/>
    </location>
</feature>
<protein>
    <submittedName>
        <fullName evidence="2">Uncharacterized protein</fullName>
    </submittedName>
</protein>
<dbReference type="RefSeq" id="WP_209614513.1">
    <property type="nucleotide sequence ID" value="NZ_JAGJRS010000002.1"/>
</dbReference>
<keyword evidence="1" id="KW-0812">Transmembrane</keyword>
<keyword evidence="1" id="KW-0472">Membrane</keyword>
<comment type="caution">
    <text evidence="2">The sequence shown here is derived from an EMBL/GenBank/DDBJ whole genome shotgun (WGS) entry which is preliminary data.</text>
</comment>
<evidence type="ECO:0000256" key="1">
    <source>
        <dbReference type="SAM" id="Phobius"/>
    </source>
</evidence>
<feature type="transmembrane region" description="Helical" evidence="1">
    <location>
        <begin position="73"/>
        <end position="93"/>
    </location>
</feature>